<proteinExistence type="predicted"/>
<dbReference type="Proteomes" id="UP000821845">
    <property type="component" value="Chromosome 11"/>
</dbReference>
<reference evidence="1" key="1">
    <citation type="submission" date="2020-05" db="EMBL/GenBank/DDBJ databases">
        <title>Large-scale comparative analyses of tick genomes elucidate their genetic diversity and vector capacities.</title>
        <authorList>
            <person name="Jia N."/>
            <person name="Wang J."/>
            <person name="Shi W."/>
            <person name="Du L."/>
            <person name="Sun Y."/>
            <person name="Zhan W."/>
            <person name="Jiang J."/>
            <person name="Wang Q."/>
            <person name="Zhang B."/>
            <person name="Ji P."/>
            <person name="Sakyi L.B."/>
            <person name="Cui X."/>
            <person name="Yuan T."/>
            <person name="Jiang B."/>
            <person name="Yang W."/>
            <person name="Lam T.T.-Y."/>
            <person name="Chang Q."/>
            <person name="Ding S."/>
            <person name="Wang X."/>
            <person name="Zhu J."/>
            <person name="Ruan X."/>
            <person name="Zhao L."/>
            <person name="Wei J."/>
            <person name="Que T."/>
            <person name="Du C."/>
            <person name="Cheng J."/>
            <person name="Dai P."/>
            <person name="Han X."/>
            <person name="Huang E."/>
            <person name="Gao Y."/>
            <person name="Liu J."/>
            <person name="Shao H."/>
            <person name="Ye R."/>
            <person name="Li L."/>
            <person name="Wei W."/>
            <person name="Wang X."/>
            <person name="Wang C."/>
            <person name="Yang T."/>
            <person name="Huo Q."/>
            <person name="Li W."/>
            <person name="Guo W."/>
            <person name="Chen H."/>
            <person name="Zhou L."/>
            <person name="Ni X."/>
            <person name="Tian J."/>
            <person name="Zhou Y."/>
            <person name="Sheng Y."/>
            <person name="Liu T."/>
            <person name="Pan Y."/>
            <person name="Xia L."/>
            <person name="Li J."/>
            <person name="Zhao F."/>
            <person name="Cao W."/>
        </authorList>
    </citation>
    <scope>NUCLEOTIDE SEQUENCE</scope>
    <source>
        <strain evidence="1">Hyas-2018</strain>
    </source>
</reference>
<protein>
    <submittedName>
        <fullName evidence="1">Uncharacterized protein</fullName>
    </submittedName>
</protein>
<sequence length="121" mass="13574">MSSQPTPATASLFGPLLPDTWDEVFRYLDAVSPINMAEAVPTVTSTPFPRTILRRVTFVPETDEQTVKKFLEAIEEQLVQDKQQADEVQSLHPTEELRLTGCRRFPSCVIIHCGGHFSNLC</sequence>
<dbReference type="EMBL" id="CM023491">
    <property type="protein sequence ID" value="KAH6941733.1"/>
    <property type="molecule type" value="Genomic_DNA"/>
</dbReference>
<accession>A0ACB7T6I3</accession>
<gene>
    <name evidence="1" type="ORF">HPB50_022987</name>
</gene>
<organism evidence="1 2">
    <name type="scientific">Hyalomma asiaticum</name>
    <name type="common">Tick</name>
    <dbReference type="NCBI Taxonomy" id="266040"/>
    <lineage>
        <taxon>Eukaryota</taxon>
        <taxon>Metazoa</taxon>
        <taxon>Ecdysozoa</taxon>
        <taxon>Arthropoda</taxon>
        <taxon>Chelicerata</taxon>
        <taxon>Arachnida</taxon>
        <taxon>Acari</taxon>
        <taxon>Parasitiformes</taxon>
        <taxon>Ixodida</taxon>
        <taxon>Ixodoidea</taxon>
        <taxon>Ixodidae</taxon>
        <taxon>Hyalomminae</taxon>
        <taxon>Hyalomma</taxon>
    </lineage>
</organism>
<comment type="caution">
    <text evidence="1">The sequence shown here is derived from an EMBL/GenBank/DDBJ whole genome shotgun (WGS) entry which is preliminary data.</text>
</comment>
<keyword evidence="2" id="KW-1185">Reference proteome</keyword>
<evidence type="ECO:0000313" key="2">
    <source>
        <dbReference type="Proteomes" id="UP000821845"/>
    </source>
</evidence>
<name>A0ACB7T6I3_HYAAI</name>
<evidence type="ECO:0000313" key="1">
    <source>
        <dbReference type="EMBL" id="KAH6941733.1"/>
    </source>
</evidence>